<dbReference type="PROSITE" id="PS51186">
    <property type="entry name" value="GNAT"/>
    <property type="match status" value="2"/>
</dbReference>
<dbReference type="Proteomes" id="UP001589667">
    <property type="component" value="Unassembled WGS sequence"/>
</dbReference>
<protein>
    <submittedName>
        <fullName evidence="4">GNAT family N-acetyltransferase</fullName>
        <ecNumber evidence="4">2.3.1.-</ecNumber>
    </submittedName>
</protein>
<dbReference type="EMBL" id="JBHMBL010000001">
    <property type="protein sequence ID" value="MFB9641884.1"/>
    <property type="molecule type" value="Genomic_DNA"/>
</dbReference>
<dbReference type="SUPFAM" id="SSF55729">
    <property type="entry name" value="Acyl-CoA N-acyltransferases (Nat)"/>
    <property type="match status" value="2"/>
</dbReference>
<gene>
    <name evidence="4" type="ORF">ACFFQV_06215</name>
</gene>
<dbReference type="InterPro" id="IPR016181">
    <property type="entry name" value="Acyl_CoA_acyltransferase"/>
</dbReference>
<proteinExistence type="predicted"/>
<keyword evidence="1 4" id="KW-0808">Transferase</keyword>
<sequence length="347" mass="37026">MTNDTARTSAADVIVRSIRPDEADAEAAVIVRAFAAGPYGHLPKSAERAAFEADTAGRAADGTVLVASGADGAIVGTASVLRAGTRYSRVARAGEAEVRLISVDPGAQGAGLGAVLTRASLETALEWGSSALVLDTGVRNTRAQALYERLGFVRDAERDAAVGAEVDSVVYRRRLQQRDDVMIRRMRDDEADAVAGLVESAYAADFELSDGYRADIVAVAERARDHRVWVAVDATTGELLGTASTPRAGATMSPVARAGELDFRFLGVAPGARRRGIGETLVQHVLLLARIRGLDRVVLNTGPDMLAAQRLYDRLGFDRLHEREYRFVRPDGSGFQMLAYGRDADAA</sequence>
<dbReference type="Pfam" id="PF00583">
    <property type="entry name" value="Acetyltransf_1"/>
    <property type="match status" value="2"/>
</dbReference>
<dbReference type="EC" id="2.3.1.-" evidence="4"/>
<reference evidence="4 5" key="1">
    <citation type="submission" date="2024-09" db="EMBL/GenBank/DDBJ databases">
        <authorList>
            <person name="Sun Q."/>
            <person name="Mori K."/>
        </authorList>
    </citation>
    <scope>NUCLEOTIDE SEQUENCE [LARGE SCALE GENOMIC DNA]</scope>
    <source>
        <strain evidence="4 5">JCM 14321</strain>
    </source>
</reference>
<feature type="domain" description="N-acetyltransferase" evidence="3">
    <location>
        <begin position="181"/>
        <end position="345"/>
    </location>
</feature>
<dbReference type="GO" id="GO:0016746">
    <property type="term" value="F:acyltransferase activity"/>
    <property type="evidence" value="ECO:0007669"/>
    <property type="project" value="UniProtKB-KW"/>
</dbReference>
<dbReference type="Gene3D" id="3.40.630.30">
    <property type="match status" value="2"/>
</dbReference>
<keyword evidence="5" id="KW-1185">Reference proteome</keyword>
<dbReference type="InterPro" id="IPR000182">
    <property type="entry name" value="GNAT_dom"/>
</dbReference>
<evidence type="ECO:0000259" key="3">
    <source>
        <dbReference type="PROSITE" id="PS51186"/>
    </source>
</evidence>
<evidence type="ECO:0000313" key="5">
    <source>
        <dbReference type="Proteomes" id="UP001589667"/>
    </source>
</evidence>
<evidence type="ECO:0000256" key="2">
    <source>
        <dbReference type="ARBA" id="ARBA00023315"/>
    </source>
</evidence>
<feature type="domain" description="N-acetyltransferase" evidence="3">
    <location>
        <begin position="13"/>
        <end position="176"/>
    </location>
</feature>
<dbReference type="InterPro" id="IPR050832">
    <property type="entry name" value="Bact_Acetyltransf"/>
</dbReference>
<dbReference type="PANTHER" id="PTHR43877">
    <property type="entry name" value="AMINOALKYLPHOSPHONATE N-ACETYLTRANSFERASE-RELATED-RELATED"/>
    <property type="match status" value="1"/>
</dbReference>
<dbReference type="RefSeq" id="WP_157424651.1">
    <property type="nucleotide sequence ID" value="NZ_BAAANI010000007.1"/>
</dbReference>
<comment type="caution">
    <text evidence="4">The sequence shown here is derived from an EMBL/GenBank/DDBJ whole genome shotgun (WGS) entry which is preliminary data.</text>
</comment>
<evidence type="ECO:0000313" key="4">
    <source>
        <dbReference type="EMBL" id="MFB9641884.1"/>
    </source>
</evidence>
<name>A0ABV5SNH3_9MICO</name>
<organism evidence="4 5">
    <name type="scientific">Agromyces lapidis</name>
    <dbReference type="NCBI Taxonomy" id="279574"/>
    <lineage>
        <taxon>Bacteria</taxon>
        <taxon>Bacillati</taxon>
        <taxon>Actinomycetota</taxon>
        <taxon>Actinomycetes</taxon>
        <taxon>Micrococcales</taxon>
        <taxon>Microbacteriaceae</taxon>
        <taxon>Agromyces</taxon>
    </lineage>
</organism>
<dbReference type="CDD" id="cd04301">
    <property type="entry name" value="NAT_SF"/>
    <property type="match status" value="2"/>
</dbReference>
<accession>A0ABV5SNH3</accession>
<evidence type="ECO:0000256" key="1">
    <source>
        <dbReference type="ARBA" id="ARBA00022679"/>
    </source>
</evidence>
<keyword evidence="2 4" id="KW-0012">Acyltransferase</keyword>